<protein>
    <submittedName>
        <fullName evidence="1">Phage gp46-like protein</fullName>
    </submittedName>
</protein>
<dbReference type="OrthoDB" id="5677166at2"/>
<dbReference type="AlphaFoldDB" id="A0A2W7J594"/>
<dbReference type="RefSeq" id="WP_111397866.1">
    <property type="nucleotide sequence ID" value="NZ_QKYU01000008.1"/>
</dbReference>
<sequence length="144" mass="15285">MIALGWDNAKAGGELLRTAGGGLAEEDGLATCVLISLFCDRRARSDDEIPDGTADRRGWVGDALGDDGDRWGSRLWLLARAKRLAETLRRAEDYAAEALAWLREDGLADTVDIAASYDAGGRLVLGIAIARPGVAGVESFRAVV</sequence>
<evidence type="ECO:0000313" key="2">
    <source>
        <dbReference type="Proteomes" id="UP000249688"/>
    </source>
</evidence>
<proteinExistence type="predicted"/>
<organism evidence="1 2">
    <name type="scientific">Humitalea rosea</name>
    <dbReference type="NCBI Taxonomy" id="990373"/>
    <lineage>
        <taxon>Bacteria</taxon>
        <taxon>Pseudomonadati</taxon>
        <taxon>Pseudomonadota</taxon>
        <taxon>Alphaproteobacteria</taxon>
        <taxon>Acetobacterales</taxon>
        <taxon>Roseomonadaceae</taxon>
        <taxon>Humitalea</taxon>
    </lineage>
</organism>
<dbReference type="InterPro" id="IPR010877">
    <property type="entry name" value="Phage_Mu_Gp46"/>
</dbReference>
<dbReference type="Pfam" id="PF07409">
    <property type="entry name" value="GP46"/>
    <property type="match status" value="1"/>
</dbReference>
<evidence type="ECO:0000313" key="1">
    <source>
        <dbReference type="EMBL" id="PZW46846.1"/>
    </source>
</evidence>
<dbReference type="EMBL" id="QKYU01000008">
    <property type="protein sequence ID" value="PZW46846.1"/>
    <property type="molecule type" value="Genomic_DNA"/>
</dbReference>
<comment type="caution">
    <text evidence="1">The sequence shown here is derived from an EMBL/GenBank/DDBJ whole genome shotgun (WGS) entry which is preliminary data.</text>
</comment>
<name>A0A2W7J594_9PROT</name>
<keyword evidence="2" id="KW-1185">Reference proteome</keyword>
<reference evidence="1 2" key="1">
    <citation type="submission" date="2018-06" db="EMBL/GenBank/DDBJ databases">
        <title>Genomic Encyclopedia of Archaeal and Bacterial Type Strains, Phase II (KMG-II): from individual species to whole genera.</title>
        <authorList>
            <person name="Goeker M."/>
        </authorList>
    </citation>
    <scope>NUCLEOTIDE SEQUENCE [LARGE SCALE GENOMIC DNA]</scope>
    <source>
        <strain evidence="1 2">DSM 24525</strain>
    </source>
</reference>
<dbReference type="Proteomes" id="UP000249688">
    <property type="component" value="Unassembled WGS sequence"/>
</dbReference>
<accession>A0A2W7J594</accession>
<gene>
    <name evidence="1" type="ORF">C8P66_108125</name>
</gene>